<dbReference type="EMBL" id="BMJW01000001">
    <property type="protein sequence ID" value="GGG92895.1"/>
    <property type="molecule type" value="Genomic_DNA"/>
</dbReference>
<feature type="repeat" description="TPR" evidence="1">
    <location>
        <begin position="141"/>
        <end position="174"/>
    </location>
</feature>
<dbReference type="Gene3D" id="1.25.40.10">
    <property type="entry name" value="Tetratricopeptide repeat domain"/>
    <property type="match status" value="2"/>
</dbReference>
<evidence type="ECO:0000313" key="3">
    <source>
        <dbReference type="Proteomes" id="UP000633278"/>
    </source>
</evidence>
<evidence type="ECO:0000256" key="1">
    <source>
        <dbReference type="PROSITE-ProRule" id="PRU00339"/>
    </source>
</evidence>
<reference evidence="2" key="2">
    <citation type="submission" date="2020-09" db="EMBL/GenBank/DDBJ databases">
        <authorList>
            <person name="Sun Q."/>
            <person name="Zhou Y."/>
        </authorList>
    </citation>
    <scope>NUCLEOTIDE SEQUENCE</scope>
    <source>
        <strain evidence="2">CGMCC 1.15763</strain>
    </source>
</reference>
<dbReference type="SMART" id="SM00028">
    <property type="entry name" value="TPR"/>
    <property type="match status" value="4"/>
</dbReference>
<sequence length="739" mass="84651">MKKGKAIFGDMSGYKQQVCFLGLALMLFSCSPKRDGIISRTYNAVTAKYNILYNGHLAFEEGLEELNASYQDNFWELIEIEPLAFDTSISVLSEITSTNNPQAKSENKNATSFEKAEEKAVKAIQLHSINIDGTERNSQMDDAYLLLGKSRYYTQRFAPAIDAFNYILTTDPKANLRDETKIWRAKANIRLNNESFAIETLSLLLRDPSASTEIKEQAHTALAIAYQKKGNIQETIRQLNLATRTLKNVQQGQRNLFVLGQLYALQNQKDLAKKVFLKLVNFKKASYGFKIHAQIEIAKNESNNKAIAPLLLKFKKLLSDGTNQQFEGELYYQMALLEASRDSTELAIDYLKKSLQSKSMTAYHKTYSYEKLGDIEFKKANYLIAGKYYDSILKINKNIQDPRIRTINRKHKGLANLLQLEGVLQNNDSILNIVSMPKTAQRSFFEKHIAALKAADEQRVQQALNSSSFGNSSGGVSAAQPNSKGKWYFYNTQLVAFGKAAFEKQWGNRPLEDNWRISDKAQLNTDKSTNVKEEINKASYNLSTYMSRIPTNRAVIDSLRFYRNEALYETGIIYKEQFKNLSLAALRLERLISLKPDKDLILPSYYQLYQVYKELNHPKAETYKNEIIKNYPSSRYAEILTDNKGFISDNKDNDIESLYKDLYQLFKENYHREVVSQIDQLSPMLQESKLIAKFELLKAFAIGKYQTKEAYKKALEFVSKNYANLEEGIRAKELLKQLK</sequence>
<gene>
    <name evidence="2" type="primary">sprE</name>
    <name evidence="2" type="ORF">GCM10011416_07400</name>
</gene>
<organism evidence="2 3">
    <name type="scientific">Polaribacter pacificus</name>
    <dbReference type="NCBI Taxonomy" id="1775173"/>
    <lineage>
        <taxon>Bacteria</taxon>
        <taxon>Pseudomonadati</taxon>
        <taxon>Bacteroidota</taxon>
        <taxon>Flavobacteriia</taxon>
        <taxon>Flavobacteriales</taxon>
        <taxon>Flavobacteriaceae</taxon>
    </lineage>
</organism>
<dbReference type="AlphaFoldDB" id="A0A917HWU0"/>
<name>A0A917HWU0_9FLAO</name>
<keyword evidence="1" id="KW-0802">TPR repeat</keyword>
<dbReference type="SUPFAM" id="SSF48452">
    <property type="entry name" value="TPR-like"/>
    <property type="match status" value="1"/>
</dbReference>
<evidence type="ECO:0000313" key="2">
    <source>
        <dbReference type="EMBL" id="GGG92895.1"/>
    </source>
</evidence>
<comment type="caution">
    <text evidence="2">The sequence shown here is derived from an EMBL/GenBank/DDBJ whole genome shotgun (WGS) entry which is preliminary data.</text>
</comment>
<dbReference type="PROSITE" id="PS50005">
    <property type="entry name" value="TPR"/>
    <property type="match status" value="1"/>
</dbReference>
<dbReference type="InterPro" id="IPR011990">
    <property type="entry name" value="TPR-like_helical_dom_sf"/>
</dbReference>
<keyword evidence="3" id="KW-1185">Reference proteome</keyword>
<protein>
    <submittedName>
        <fullName evidence="2">Gliding motility protein</fullName>
    </submittedName>
</protein>
<proteinExistence type="predicted"/>
<reference evidence="2" key="1">
    <citation type="journal article" date="2014" name="Int. J. Syst. Evol. Microbiol.">
        <title>Complete genome sequence of Corynebacterium casei LMG S-19264T (=DSM 44701T), isolated from a smear-ripened cheese.</title>
        <authorList>
            <consortium name="US DOE Joint Genome Institute (JGI-PGF)"/>
            <person name="Walter F."/>
            <person name="Albersmeier A."/>
            <person name="Kalinowski J."/>
            <person name="Ruckert C."/>
        </authorList>
    </citation>
    <scope>NUCLEOTIDE SEQUENCE</scope>
    <source>
        <strain evidence="2">CGMCC 1.15763</strain>
    </source>
</reference>
<dbReference type="Proteomes" id="UP000633278">
    <property type="component" value="Unassembled WGS sequence"/>
</dbReference>
<accession>A0A917HWU0</accession>
<dbReference type="PROSITE" id="PS51257">
    <property type="entry name" value="PROKAR_LIPOPROTEIN"/>
    <property type="match status" value="1"/>
</dbReference>
<dbReference type="InterPro" id="IPR019734">
    <property type="entry name" value="TPR_rpt"/>
</dbReference>
<dbReference type="RefSeq" id="WP_229664889.1">
    <property type="nucleotide sequence ID" value="NZ_BMJW01000001.1"/>
</dbReference>